<reference evidence="2 3" key="1">
    <citation type="journal article" date="2014" name="Int. J. Syst. Evol. Microbiol.">
        <title>Complete genome sequence of Corynebacterium casei LMG S-19264T (=DSM 44701T), isolated from a smear-ripened cheese.</title>
        <authorList>
            <consortium name="US DOE Joint Genome Institute (JGI-PGF)"/>
            <person name="Walter F."/>
            <person name="Albersmeier A."/>
            <person name="Kalinowski J."/>
            <person name="Ruckert C."/>
        </authorList>
    </citation>
    <scope>NUCLEOTIDE SEQUENCE [LARGE SCALE GENOMIC DNA]</scope>
    <source>
        <strain evidence="2 3">JCM 4205</strain>
    </source>
</reference>
<comment type="caution">
    <text evidence="2">The sequence shown here is derived from an EMBL/GenBank/DDBJ whole genome shotgun (WGS) entry which is preliminary data.</text>
</comment>
<name>A0AAV4KFH5_9ACTN</name>
<proteinExistence type="predicted"/>
<gene>
    <name evidence="2" type="ORF">GCM10010497_14400</name>
</gene>
<sequence>MTDAGAVIHFLRKVIRTVPGSTVEQYRDRLREPHEESEAEGPFVARSSRALIEARKPERA</sequence>
<dbReference type="EMBL" id="BMSJ01000002">
    <property type="protein sequence ID" value="GGR13378.1"/>
    <property type="molecule type" value="Genomic_DNA"/>
</dbReference>
<dbReference type="PANTHER" id="PTHR43460">
    <property type="entry name" value="METHYLTRANSFERASE"/>
    <property type="match status" value="1"/>
</dbReference>
<organism evidence="2 3">
    <name type="scientific">Streptomyces cinereoruber</name>
    <dbReference type="NCBI Taxonomy" id="67260"/>
    <lineage>
        <taxon>Bacteria</taxon>
        <taxon>Bacillati</taxon>
        <taxon>Actinomycetota</taxon>
        <taxon>Actinomycetes</taxon>
        <taxon>Kitasatosporales</taxon>
        <taxon>Streptomycetaceae</taxon>
        <taxon>Streptomyces</taxon>
    </lineage>
</organism>
<dbReference type="InterPro" id="IPR052939">
    <property type="entry name" value="23S_rRNA_MeTrnsfrase_RlmA"/>
</dbReference>
<dbReference type="PANTHER" id="PTHR43460:SF1">
    <property type="entry name" value="METHYLTRANSFERASE TYPE 11 DOMAIN-CONTAINING PROTEIN"/>
    <property type="match status" value="1"/>
</dbReference>
<accession>A0AAV4KFH5</accession>
<feature type="region of interest" description="Disordered" evidence="1">
    <location>
        <begin position="29"/>
        <end position="60"/>
    </location>
</feature>
<dbReference type="Proteomes" id="UP000642014">
    <property type="component" value="Unassembled WGS sequence"/>
</dbReference>
<evidence type="ECO:0000256" key="1">
    <source>
        <dbReference type="SAM" id="MobiDB-lite"/>
    </source>
</evidence>
<evidence type="ECO:0000313" key="2">
    <source>
        <dbReference type="EMBL" id="GGR13378.1"/>
    </source>
</evidence>
<dbReference type="AlphaFoldDB" id="A0AAV4KFH5"/>
<evidence type="ECO:0000313" key="3">
    <source>
        <dbReference type="Proteomes" id="UP000642014"/>
    </source>
</evidence>
<protein>
    <submittedName>
        <fullName evidence="2">Uncharacterized protein</fullName>
    </submittedName>
</protein>